<accession>A0A0F9DDQ3</accession>
<dbReference type="EMBL" id="LAZR01039870">
    <property type="protein sequence ID" value="KKL15926.1"/>
    <property type="molecule type" value="Genomic_DNA"/>
</dbReference>
<dbReference type="AlphaFoldDB" id="A0A0F9DDQ3"/>
<reference evidence="1" key="1">
    <citation type="journal article" date="2015" name="Nature">
        <title>Complex archaea that bridge the gap between prokaryotes and eukaryotes.</title>
        <authorList>
            <person name="Spang A."/>
            <person name="Saw J.H."/>
            <person name="Jorgensen S.L."/>
            <person name="Zaremba-Niedzwiedzka K."/>
            <person name="Martijn J."/>
            <person name="Lind A.E."/>
            <person name="van Eijk R."/>
            <person name="Schleper C."/>
            <person name="Guy L."/>
            <person name="Ettema T.J."/>
        </authorList>
    </citation>
    <scope>NUCLEOTIDE SEQUENCE</scope>
</reference>
<protein>
    <submittedName>
        <fullName evidence="1">Uncharacterized protein</fullName>
    </submittedName>
</protein>
<sequence length="244" mass="26684">AVCLAGGARAAFEHHVRRLAELDDDLRGAARHGFTAAKKEGHALPSPVLHAQLHHTERGRFALGRHTRLVAVLPILASQRIVLDVFLANRFDRPKDFDLLVAYCIGLEPGGRFHGRQREQLEQVVLEHVAEDADAVVVSGTVTDRDLLGRGDLYVIDVVAVPDRLENTVGESKDQHVLHGLLAQVVIDAIDLVLVEDLVYGAVEFSGAFEIGAERFFHDQTARAEFGGDLAVGLRSISGRCRRS</sequence>
<proteinExistence type="predicted"/>
<feature type="non-terminal residue" evidence="1">
    <location>
        <position position="1"/>
    </location>
</feature>
<comment type="caution">
    <text evidence="1">The sequence shown here is derived from an EMBL/GenBank/DDBJ whole genome shotgun (WGS) entry which is preliminary data.</text>
</comment>
<name>A0A0F9DDQ3_9ZZZZ</name>
<organism evidence="1">
    <name type="scientific">marine sediment metagenome</name>
    <dbReference type="NCBI Taxonomy" id="412755"/>
    <lineage>
        <taxon>unclassified sequences</taxon>
        <taxon>metagenomes</taxon>
        <taxon>ecological metagenomes</taxon>
    </lineage>
</organism>
<gene>
    <name evidence="1" type="ORF">LCGC14_2500720</name>
</gene>
<evidence type="ECO:0000313" key="1">
    <source>
        <dbReference type="EMBL" id="KKL15926.1"/>
    </source>
</evidence>